<evidence type="ECO:0000256" key="7">
    <source>
        <dbReference type="ARBA" id="ARBA00023004"/>
    </source>
</evidence>
<evidence type="ECO:0000259" key="10">
    <source>
        <dbReference type="PROSITE" id="PS51384"/>
    </source>
</evidence>
<evidence type="ECO:0000256" key="1">
    <source>
        <dbReference type="ARBA" id="ARBA00001974"/>
    </source>
</evidence>
<evidence type="ECO:0000256" key="8">
    <source>
        <dbReference type="ARBA" id="ARBA00023014"/>
    </source>
</evidence>
<dbReference type="InterPro" id="IPR008333">
    <property type="entry name" value="Cbr1-like_FAD-bd_dom"/>
</dbReference>
<dbReference type="GO" id="GO:0051537">
    <property type="term" value="F:2 iron, 2 sulfur cluster binding"/>
    <property type="evidence" value="ECO:0007669"/>
    <property type="project" value="UniProtKB-KW"/>
</dbReference>
<dbReference type="SUPFAM" id="SSF52343">
    <property type="entry name" value="Ferredoxin reductase-like, C-terminal NADP-linked domain"/>
    <property type="match status" value="1"/>
</dbReference>
<keyword evidence="5" id="KW-0274">FAD</keyword>
<comment type="caution">
    <text evidence="11">The sequence shown here is derived from an EMBL/GenBank/DDBJ whole genome shotgun (WGS) entry which is preliminary data.</text>
</comment>
<dbReference type="PROSITE" id="PS51085">
    <property type="entry name" value="2FE2S_FER_2"/>
    <property type="match status" value="1"/>
</dbReference>
<sequence length="346" mass="38844">MKSFTLKIQAKKVETPDAVTICFKQPALKKIQYVAGQYLTVIVRINGRRYLRPYSFSSAPGVDNTLDITIKRCPQGIVSNHIIDTFEEGQLIEVMSPLGDFTFEKIRDPNDKRFILWGAGSGITPLYSLIKAALKGNLFKHVTLVYGNRSNDTIIFKKSLEELQSQYESRFSIWHFHTRLSVASSNPFLIQGRIDPEKIMDVLRSEGNMENSVHFICGPSGLKESVKASLQGFRIDESRIFSEDFELIRNPEDFKNISTQNVLVNFNGAERSVEVVKGKSILESALDSMIELPYSCQIGNCSICKAKVLAGEVSMIGLQKRPVDLTNDECLLCCSFPQSNNVKVLI</sequence>
<gene>
    <name evidence="11" type="ORF">GS399_12005</name>
</gene>
<dbReference type="PRINTS" id="PR00371">
    <property type="entry name" value="FPNCR"/>
</dbReference>
<dbReference type="RefSeq" id="WP_160844881.1">
    <property type="nucleotide sequence ID" value="NZ_WVHT01000005.1"/>
</dbReference>
<dbReference type="PROSITE" id="PS51384">
    <property type="entry name" value="FAD_FR"/>
    <property type="match status" value="1"/>
</dbReference>
<dbReference type="AlphaFoldDB" id="A0A7K1YCC5"/>
<dbReference type="InterPro" id="IPR036010">
    <property type="entry name" value="2Fe-2S_ferredoxin-like_sf"/>
</dbReference>
<feature type="domain" description="2Fe-2S ferredoxin-type" evidence="9">
    <location>
        <begin position="260"/>
        <end position="346"/>
    </location>
</feature>
<dbReference type="SUPFAM" id="SSF54292">
    <property type="entry name" value="2Fe-2S ferredoxin-like"/>
    <property type="match status" value="1"/>
</dbReference>
<dbReference type="Gene3D" id="3.10.20.30">
    <property type="match status" value="1"/>
</dbReference>
<dbReference type="GO" id="GO:0046872">
    <property type="term" value="F:metal ion binding"/>
    <property type="evidence" value="ECO:0007669"/>
    <property type="project" value="UniProtKB-KW"/>
</dbReference>
<evidence type="ECO:0000313" key="12">
    <source>
        <dbReference type="Proteomes" id="UP000466586"/>
    </source>
</evidence>
<evidence type="ECO:0000256" key="2">
    <source>
        <dbReference type="ARBA" id="ARBA00022630"/>
    </source>
</evidence>
<dbReference type="CDD" id="cd00207">
    <property type="entry name" value="fer2"/>
    <property type="match status" value="1"/>
</dbReference>
<keyword evidence="3" id="KW-0001">2Fe-2S</keyword>
<dbReference type="Pfam" id="PF00970">
    <property type="entry name" value="FAD_binding_6"/>
    <property type="match status" value="1"/>
</dbReference>
<name>A0A7K1YCC5_9SPHI</name>
<keyword evidence="2" id="KW-0285">Flavoprotein</keyword>
<dbReference type="InterPro" id="IPR012675">
    <property type="entry name" value="Beta-grasp_dom_sf"/>
</dbReference>
<evidence type="ECO:0000256" key="5">
    <source>
        <dbReference type="ARBA" id="ARBA00022827"/>
    </source>
</evidence>
<proteinExistence type="predicted"/>
<dbReference type="Gene3D" id="3.40.50.80">
    <property type="entry name" value="Nucleotide-binding domain of ferredoxin-NADP reductase (FNR) module"/>
    <property type="match status" value="1"/>
</dbReference>
<dbReference type="InterPro" id="IPR017927">
    <property type="entry name" value="FAD-bd_FR_type"/>
</dbReference>
<keyword evidence="4" id="KW-0479">Metal-binding</keyword>
<dbReference type="Pfam" id="PF00175">
    <property type="entry name" value="NAD_binding_1"/>
    <property type="match status" value="1"/>
</dbReference>
<dbReference type="CDD" id="cd06214">
    <property type="entry name" value="PA_degradation_oxidoreductase_like"/>
    <property type="match status" value="1"/>
</dbReference>
<dbReference type="PANTHER" id="PTHR47354:SF8">
    <property type="entry name" value="1,2-PHENYLACETYL-COA EPOXIDASE, SUBUNIT E"/>
    <property type="match status" value="1"/>
</dbReference>
<dbReference type="GO" id="GO:0050660">
    <property type="term" value="F:flavin adenine dinucleotide binding"/>
    <property type="evidence" value="ECO:0007669"/>
    <property type="project" value="TreeGrafter"/>
</dbReference>
<dbReference type="PRINTS" id="PR00406">
    <property type="entry name" value="CYTB5RDTASE"/>
</dbReference>
<accession>A0A7K1YCC5</accession>
<keyword evidence="6" id="KW-0560">Oxidoreductase</keyword>
<dbReference type="InterPro" id="IPR006058">
    <property type="entry name" value="2Fe2S_fd_BS"/>
</dbReference>
<dbReference type="Proteomes" id="UP000466586">
    <property type="component" value="Unassembled WGS sequence"/>
</dbReference>
<keyword evidence="7" id="KW-0408">Iron</keyword>
<comment type="cofactor">
    <cofactor evidence="1">
        <name>FAD</name>
        <dbReference type="ChEBI" id="CHEBI:57692"/>
    </cofactor>
</comment>
<feature type="domain" description="FAD-binding FR-type" evidence="10">
    <location>
        <begin position="1"/>
        <end position="104"/>
    </location>
</feature>
<evidence type="ECO:0000256" key="4">
    <source>
        <dbReference type="ARBA" id="ARBA00022723"/>
    </source>
</evidence>
<reference evidence="11 12" key="1">
    <citation type="submission" date="2019-11" db="EMBL/GenBank/DDBJ databases">
        <title>Pedobacter sp. HMF7647 Genome sequencing and assembly.</title>
        <authorList>
            <person name="Kang H."/>
            <person name="Kim H."/>
            <person name="Joh K."/>
        </authorList>
    </citation>
    <scope>NUCLEOTIDE SEQUENCE [LARGE SCALE GENOMIC DNA]</scope>
    <source>
        <strain evidence="11 12">HMF7647</strain>
    </source>
</reference>
<dbReference type="InterPro" id="IPR001709">
    <property type="entry name" value="Flavoprot_Pyr_Nucl_cyt_Rdtase"/>
</dbReference>
<evidence type="ECO:0000259" key="9">
    <source>
        <dbReference type="PROSITE" id="PS51085"/>
    </source>
</evidence>
<keyword evidence="8" id="KW-0411">Iron-sulfur</keyword>
<evidence type="ECO:0000256" key="6">
    <source>
        <dbReference type="ARBA" id="ARBA00023002"/>
    </source>
</evidence>
<dbReference type="InterPro" id="IPR001041">
    <property type="entry name" value="2Fe-2S_ferredoxin-type"/>
</dbReference>
<dbReference type="InterPro" id="IPR001433">
    <property type="entry name" value="OxRdtase_FAD/NAD-bd"/>
</dbReference>
<dbReference type="Gene3D" id="2.40.30.10">
    <property type="entry name" value="Translation factors"/>
    <property type="match status" value="1"/>
</dbReference>
<dbReference type="PANTHER" id="PTHR47354">
    <property type="entry name" value="NADH OXIDOREDUCTASE HCR"/>
    <property type="match status" value="1"/>
</dbReference>
<dbReference type="PROSITE" id="PS00197">
    <property type="entry name" value="2FE2S_FER_1"/>
    <property type="match status" value="1"/>
</dbReference>
<dbReference type="InterPro" id="IPR017938">
    <property type="entry name" value="Riboflavin_synthase-like_b-brl"/>
</dbReference>
<dbReference type="EMBL" id="WVHT01000005">
    <property type="protein sequence ID" value="MXV51698.1"/>
    <property type="molecule type" value="Genomic_DNA"/>
</dbReference>
<organism evidence="11 12">
    <name type="scientific">Hufsiella arboris</name>
    <dbReference type="NCBI Taxonomy" id="2695275"/>
    <lineage>
        <taxon>Bacteria</taxon>
        <taxon>Pseudomonadati</taxon>
        <taxon>Bacteroidota</taxon>
        <taxon>Sphingobacteriia</taxon>
        <taxon>Sphingobacteriales</taxon>
        <taxon>Sphingobacteriaceae</taxon>
        <taxon>Hufsiella</taxon>
    </lineage>
</organism>
<dbReference type="GO" id="GO:0016491">
    <property type="term" value="F:oxidoreductase activity"/>
    <property type="evidence" value="ECO:0007669"/>
    <property type="project" value="UniProtKB-KW"/>
</dbReference>
<evidence type="ECO:0000313" key="11">
    <source>
        <dbReference type="EMBL" id="MXV51698.1"/>
    </source>
</evidence>
<dbReference type="InterPro" id="IPR050415">
    <property type="entry name" value="MRET"/>
</dbReference>
<dbReference type="SUPFAM" id="SSF63380">
    <property type="entry name" value="Riboflavin synthase domain-like"/>
    <property type="match status" value="1"/>
</dbReference>
<protein>
    <submittedName>
        <fullName evidence="11">2Fe-2S iron-sulfur cluster binding domain-containing protein</fullName>
    </submittedName>
</protein>
<evidence type="ECO:0000256" key="3">
    <source>
        <dbReference type="ARBA" id="ARBA00022714"/>
    </source>
</evidence>
<dbReference type="InterPro" id="IPR039261">
    <property type="entry name" value="FNR_nucleotide-bd"/>
</dbReference>
<dbReference type="Pfam" id="PF00111">
    <property type="entry name" value="Fer2"/>
    <property type="match status" value="1"/>
</dbReference>
<keyword evidence="12" id="KW-1185">Reference proteome</keyword>